<dbReference type="Pfam" id="PF12394">
    <property type="entry name" value="DUF3657"/>
    <property type="match status" value="1"/>
</dbReference>
<dbReference type="InterPro" id="IPR022122">
    <property type="entry name" value="DUF3657"/>
</dbReference>
<dbReference type="InterPro" id="IPR007751">
    <property type="entry name" value="DUF676_lipase-like"/>
</dbReference>
<dbReference type="GeneTree" id="ENSGT00940000156079"/>
<evidence type="ECO:0000256" key="1">
    <source>
        <dbReference type="ARBA" id="ARBA00007949"/>
    </source>
</evidence>
<dbReference type="SUPFAM" id="SSF53474">
    <property type="entry name" value="alpha/beta-Hydrolases"/>
    <property type="match status" value="1"/>
</dbReference>
<reference evidence="4" key="2">
    <citation type="submission" date="2025-09" db="UniProtKB">
        <authorList>
            <consortium name="Ensembl"/>
        </authorList>
    </citation>
    <scope>IDENTIFICATION</scope>
</reference>
<protein>
    <recommendedName>
        <fullName evidence="3">DUF676 domain-containing protein</fullName>
    </recommendedName>
</protein>
<dbReference type="Proteomes" id="UP000694388">
    <property type="component" value="Unplaced"/>
</dbReference>
<accession>A0A8C4Q3D4</accession>
<dbReference type="PANTHER" id="PTHR12482:SF5">
    <property type="entry name" value="DUF676 DOMAIN-CONTAINING PROTEIN"/>
    <property type="match status" value="1"/>
</dbReference>
<feature type="compositionally biased region" description="Basic and acidic residues" evidence="2">
    <location>
        <begin position="820"/>
        <end position="830"/>
    </location>
</feature>
<sequence>MAGQVQANVEVSVELLKFYNVDLFQRGFYQVHVSLKVPTKISSKIDVCLSKSEDGEMVFPAFCGDGTGCSKTFNILYKNEEVIINDVILFKVLLFLDGRKIEEALREVELHLLVELFFTNSHFTHGEATALQPVSSRTLHLHAELPAGLHHHLPLIFDYFHLSVVSLTVHVGLVALQQAIMCSPRPTKNSSTSKTVSTTSRDPFIEPLELLLFGQSYLKQGGSPVSEETMRQACCWHFTVVKIILAAYRDIFNSFTAILHHLSEPQRAHIEQSNILVLYERLLRKPWTRKTSDALISDVDLGARMAQLSAQVQMSSKPEDLVEAINMDLIHLCSLLMSLWGQFLDSMTLQPDVNLLLTQQHHDLRVRRFSEAFFFQEHTKNSALENPETQVQQHSVVATTVRNSNYLALLPPLPVECTAVDGDFTSLPIIFEDRYVVSSALAMESNQRSETAVRLNSGNKTLDHNTDSHMHFRQPGTSVTDSTSAIFPSEKITSCTKKVQSVGNKMDQDFDAQCVPLASPCAQKDGNVVGPAINSQGLRDFEYTSDKTMKDLTQAKQMHAEKHTMATDPQLTFFRKDGDPAGNIASKGQNKSVHGKDAVRLSDGTDGSYSLPFDQKEGDLSTRHTIEASPCLPCNDGSICHSSLRAFQQQSSRTMRSCNDHLRNVSLVTDSGIESEPNLSQQDLQYKGMEESKLSVALGQRPAPDGTYQMSNLQSKCASQLLSSLNSINSLPLDFENERSCLSTCSPRCLIPRTEHVSSNKLLRRSSLIVQADAADESCFGKRESLRPGQKHPTTKWDLTRESRMRFGAQKPRKKNRSRSSSESDKASFEQSEISRYHLEQFCSGTGSAVKALGFNSVSKSKDDKPGLNVASSFHDELTQGLVEDYFGVGNENSLPHQSPNAAVSAVHISLKDADMMKGLEPEIRDNINCRATNVLQGKDVGPLVQQMAPEVIGYSVSSKSTYLPLSTTSSFPATSCGLSSTSHISDMHRSLLFHPEHLRSFVRSKYKLLKELSFPAICYSELPNLSSCTPYFQPRPPETPGDVVHLIVCVHGLDGNYADLRLVRTFIELGLPGDKLEFLMSESNQADTFANFETMTENLLEEILQHVLIYNLTVQRLSFIGHSLGNLIIRSVLAHHQFQGFLPLLHTFLSLSGPHLGTMYNNSTLVNTGLWFMQKLKKSSSLLQLTLRDNPDPRRTFLYKLAQKPGLQYFKHVVLVGSTQDRYVPFHSARIEMCKTAAKDKSAGAVYMEMILSLLCPVLSSTTCQLVRYNVVHALPNTASTFIGRSAHIAVLDSEMFLEKFLLVRGLDYFK</sequence>
<dbReference type="InterPro" id="IPR029058">
    <property type="entry name" value="AB_hydrolase_fold"/>
</dbReference>
<dbReference type="InterPro" id="IPR044294">
    <property type="entry name" value="Lipase-like"/>
</dbReference>
<evidence type="ECO:0000313" key="4">
    <source>
        <dbReference type="Ensembl" id="ENSEBUP00000009423.1"/>
    </source>
</evidence>
<evidence type="ECO:0000313" key="5">
    <source>
        <dbReference type="Proteomes" id="UP000694388"/>
    </source>
</evidence>
<evidence type="ECO:0000259" key="3">
    <source>
        <dbReference type="Pfam" id="PF05057"/>
    </source>
</evidence>
<dbReference type="Pfam" id="PF05057">
    <property type="entry name" value="DUF676"/>
    <property type="match status" value="1"/>
</dbReference>
<reference evidence="4" key="1">
    <citation type="submission" date="2025-08" db="UniProtKB">
        <authorList>
            <consortium name="Ensembl"/>
        </authorList>
    </citation>
    <scope>IDENTIFICATION</scope>
</reference>
<comment type="similarity">
    <text evidence="1">Belongs to the FAM135 family.</text>
</comment>
<dbReference type="PANTHER" id="PTHR12482">
    <property type="entry name" value="LIPASE ROG1-RELATED-RELATED"/>
    <property type="match status" value="1"/>
</dbReference>
<dbReference type="Ensembl" id="ENSEBUT00000009946.1">
    <property type="protein sequence ID" value="ENSEBUP00000009423.1"/>
    <property type="gene ID" value="ENSEBUG00000006073.1"/>
</dbReference>
<evidence type="ECO:0000256" key="2">
    <source>
        <dbReference type="SAM" id="MobiDB-lite"/>
    </source>
</evidence>
<feature type="domain" description="DUF676" evidence="3">
    <location>
        <begin position="1045"/>
        <end position="1236"/>
    </location>
</feature>
<keyword evidence="5" id="KW-1185">Reference proteome</keyword>
<dbReference type="OMA" id="MGLWFMQ"/>
<proteinExistence type="inferred from homology"/>
<feature type="region of interest" description="Disordered" evidence="2">
    <location>
        <begin position="574"/>
        <end position="614"/>
    </location>
</feature>
<organism evidence="4 5">
    <name type="scientific">Eptatretus burgeri</name>
    <name type="common">Inshore hagfish</name>
    <dbReference type="NCBI Taxonomy" id="7764"/>
    <lineage>
        <taxon>Eukaryota</taxon>
        <taxon>Metazoa</taxon>
        <taxon>Chordata</taxon>
        <taxon>Craniata</taxon>
        <taxon>Vertebrata</taxon>
        <taxon>Cyclostomata</taxon>
        <taxon>Myxini</taxon>
        <taxon>Myxiniformes</taxon>
        <taxon>Myxinidae</taxon>
        <taxon>Eptatretinae</taxon>
        <taxon>Eptatretus</taxon>
    </lineage>
</organism>
<name>A0A8C4Q3D4_EPTBU</name>
<feature type="region of interest" description="Disordered" evidence="2">
    <location>
        <begin position="464"/>
        <end position="483"/>
    </location>
</feature>
<dbReference type="Gene3D" id="3.40.50.1820">
    <property type="entry name" value="alpha/beta hydrolase"/>
    <property type="match status" value="1"/>
</dbReference>
<dbReference type="FunFam" id="3.40.50.1820:FF:000004">
    <property type="entry name" value="Protein FAM135A isoform a"/>
    <property type="match status" value="1"/>
</dbReference>
<feature type="region of interest" description="Disordered" evidence="2">
    <location>
        <begin position="781"/>
        <end position="830"/>
    </location>
</feature>